<protein>
    <submittedName>
        <fullName evidence="1">DUF3576 domain-containing protein</fullName>
    </submittedName>
</protein>
<dbReference type="InterPro" id="IPR021959">
    <property type="entry name" value="DUF3576"/>
</dbReference>
<evidence type="ECO:0000313" key="1">
    <source>
        <dbReference type="EMBL" id="PZQ46278.1"/>
    </source>
</evidence>
<name>A0A2W5N0W1_9BACT</name>
<evidence type="ECO:0000313" key="2">
    <source>
        <dbReference type="Proteomes" id="UP000249417"/>
    </source>
</evidence>
<dbReference type="AlphaFoldDB" id="A0A2W5N0W1"/>
<gene>
    <name evidence="1" type="ORF">DI551_05460</name>
</gene>
<sequence>MSARFLLTALLLASGIFVITGCESYKGEAKYPSGADRTTTGGDIYGQRESVFGKDGLTLLGGKDDNKNDGSTGIGVNSYLWRAALDTVTFMPLASADPFGGVIITDWYTAPEKPEERFKVNVFILDKQLRSDGVKVKVFRQVKKGGNWVDSAVADNTGPQMEDAILTRARQLRVADMGGE</sequence>
<dbReference type="EMBL" id="QFQB01000029">
    <property type="protein sequence ID" value="PZQ46278.1"/>
    <property type="molecule type" value="Genomic_DNA"/>
</dbReference>
<comment type="caution">
    <text evidence="1">The sequence shown here is derived from an EMBL/GenBank/DDBJ whole genome shotgun (WGS) entry which is preliminary data.</text>
</comment>
<dbReference type="Pfam" id="PF12100">
    <property type="entry name" value="DUF3576"/>
    <property type="match status" value="1"/>
</dbReference>
<dbReference type="PROSITE" id="PS51257">
    <property type="entry name" value="PROKAR_LIPOPROTEIN"/>
    <property type="match status" value="1"/>
</dbReference>
<dbReference type="Proteomes" id="UP000249417">
    <property type="component" value="Unassembled WGS sequence"/>
</dbReference>
<reference evidence="1 2" key="1">
    <citation type="submission" date="2017-08" db="EMBL/GenBank/DDBJ databases">
        <title>Infants hospitalized years apart are colonized by the same room-sourced microbial strains.</title>
        <authorList>
            <person name="Brooks B."/>
            <person name="Olm M.R."/>
            <person name="Firek B.A."/>
            <person name="Baker R."/>
            <person name="Thomas B.C."/>
            <person name="Morowitz M.J."/>
            <person name="Banfield J.F."/>
        </authorList>
    </citation>
    <scope>NUCLEOTIDE SEQUENCE [LARGE SCALE GENOMIC DNA]</scope>
    <source>
        <strain evidence="1">S2_005_002_R2_29</strain>
    </source>
</reference>
<accession>A0A2W5N0W1</accession>
<organism evidence="1 2">
    <name type="scientific">Micavibrio aeruginosavorus</name>
    <dbReference type="NCBI Taxonomy" id="349221"/>
    <lineage>
        <taxon>Bacteria</taxon>
        <taxon>Pseudomonadati</taxon>
        <taxon>Bdellovibrionota</taxon>
        <taxon>Bdellovibrionia</taxon>
        <taxon>Bdellovibrionales</taxon>
        <taxon>Pseudobdellovibrionaceae</taxon>
        <taxon>Micavibrio</taxon>
    </lineage>
</organism>
<proteinExistence type="predicted"/>